<sequence length="149" mass="17662">MKSYVVSQSTYLVVIEHLREKYEVKEDIIKKLHRVRTIQAKSSRFIDQEKMCESSYSMIIQFRQHGEFVDNRTMQKLVFEKFTENIRRHALQQGTRVPNSEAQKTEDILTSIKQYIKPKLKMEAQLGSKFEAIKDTMISNLRSERYKGP</sequence>
<comment type="caution">
    <text evidence="1">The sequence shown here is derived from an EMBL/GenBank/DDBJ whole genome shotgun (WGS) entry which is preliminary data.</text>
</comment>
<protein>
    <submittedName>
        <fullName evidence="1">Uncharacterized protein</fullName>
    </submittedName>
</protein>
<organism evidence="1 2">
    <name type="scientific">Parelaphostrongylus tenuis</name>
    <name type="common">Meningeal worm</name>
    <dbReference type="NCBI Taxonomy" id="148309"/>
    <lineage>
        <taxon>Eukaryota</taxon>
        <taxon>Metazoa</taxon>
        <taxon>Ecdysozoa</taxon>
        <taxon>Nematoda</taxon>
        <taxon>Chromadorea</taxon>
        <taxon>Rhabditida</taxon>
        <taxon>Rhabditina</taxon>
        <taxon>Rhabditomorpha</taxon>
        <taxon>Strongyloidea</taxon>
        <taxon>Metastrongylidae</taxon>
        <taxon>Parelaphostrongylus</taxon>
    </lineage>
</organism>
<gene>
    <name evidence="1" type="ORF">KIN20_019478</name>
</gene>
<name>A0AAD5MPK6_PARTN</name>
<dbReference type="Proteomes" id="UP001196413">
    <property type="component" value="Unassembled WGS sequence"/>
</dbReference>
<evidence type="ECO:0000313" key="1">
    <source>
        <dbReference type="EMBL" id="KAJ1360488.1"/>
    </source>
</evidence>
<reference evidence="1" key="1">
    <citation type="submission" date="2021-06" db="EMBL/GenBank/DDBJ databases">
        <title>Parelaphostrongylus tenuis whole genome reference sequence.</title>
        <authorList>
            <person name="Garwood T.J."/>
            <person name="Larsen P.A."/>
            <person name="Fountain-Jones N.M."/>
            <person name="Garbe J.R."/>
            <person name="Macchietto M.G."/>
            <person name="Kania S.A."/>
            <person name="Gerhold R.W."/>
            <person name="Richards J.E."/>
            <person name="Wolf T.M."/>
        </authorList>
    </citation>
    <scope>NUCLEOTIDE SEQUENCE</scope>
    <source>
        <strain evidence="1">MNPRO001-30</strain>
        <tissue evidence="1">Meninges</tissue>
    </source>
</reference>
<keyword evidence="2" id="KW-1185">Reference proteome</keyword>
<accession>A0AAD5MPK6</accession>
<dbReference type="AlphaFoldDB" id="A0AAD5MPK6"/>
<proteinExistence type="predicted"/>
<evidence type="ECO:0000313" key="2">
    <source>
        <dbReference type="Proteomes" id="UP001196413"/>
    </source>
</evidence>
<dbReference type="EMBL" id="JAHQIW010003882">
    <property type="protein sequence ID" value="KAJ1360488.1"/>
    <property type="molecule type" value="Genomic_DNA"/>
</dbReference>